<comment type="caution">
    <text evidence="1">The sequence shown here is derived from an EMBL/GenBank/DDBJ whole genome shotgun (WGS) entry which is preliminary data.</text>
</comment>
<organism evidence="1 2">
    <name type="scientific">Trifolium medium</name>
    <dbReference type="NCBI Taxonomy" id="97028"/>
    <lineage>
        <taxon>Eukaryota</taxon>
        <taxon>Viridiplantae</taxon>
        <taxon>Streptophyta</taxon>
        <taxon>Embryophyta</taxon>
        <taxon>Tracheophyta</taxon>
        <taxon>Spermatophyta</taxon>
        <taxon>Magnoliopsida</taxon>
        <taxon>eudicotyledons</taxon>
        <taxon>Gunneridae</taxon>
        <taxon>Pentapetalae</taxon>
        <taxon>rosids</taxon>
        <taxon>fabids</taxon>
        <taxon>Fabales</taxon>
        <taxon>Fabaceae</taxon>
        <taxon>Papilionoideae</taxon>
        <taxon>50 kb inversion clade</taxon>
        <taxon>NPAAA clade</taxon>
        <taxon>Hologalegina</taxon>
        <taxon>IRL clade</taxon>
        <taxon>Trifolieae</taxon>
        <taxon>Trifolium</taxon>
    </lineage>
</organism>
<reference evidence="1 2" key="1">
    <citation type="journal article" date="2018" name="Front. Plant Sci.">
        <title>Red Clover (Trifolium pratense) and Zigzag Clover (T. medium) - A Picture of Genomic Similarities and Differences.</title>
        <authorList>
            <person name="Dluhosova J."/>
            <person name="Istvanek J."/>
            <person name="Nedelnik J."/>
            <person name="Repkova J."/>
        </authorList>
    </citation>
    <scope>NUCLEOTIDE SEQUENCE [LARGE SCALE GENOMIC DNA]</scope>
    <source>
        <strain evidence="2">cv. 10/8</strain>
        <tissue evidence="1">Leaf</tissue>
    </source>
</reference>
<evidence type="ECO:0000313" key="1">
    <source>
        <dbReference type="EMBL" id="MCI38197.1"/>
    </source>
</evidence>
<proteinExistence type="predicted"/>
<feature type="non-terminal residue" evidence="1">
    <location>
        <position position="1"/>
    </location>
</feature>
<dbReference type="GO" id="GO:0004386">
    <property type="term" value="F:helicase activity"/>
    <property type="evidence" value="ECO:0007669"/>
    <property type="project" value="UniProtKB-KW"/>
</dbReference>
<sequence>VSGYGEKMATLEKVSALNVTGERGEDGSCQSAFQALADMLLSL</sequence>
<keyword evidence="1" id="KW-0347">Helicase</keyword>
<dbReference type="AlphaFoldDB" id="A0A392RPR2"/>
<accession>A0A392RPR2</accession>
<feature type="non-terminal residue" evidence="1">
    <location>
        <position position="43"/>
    </location>
</feature>
<dbReference type="Proteomes" id="UP000265520">
    <property type="component" value="Unassembled WGS sequence"/>
</dbReference>
<keyword evidence="1" id="KW-0067">ATP-binding</keyword>
<keyword evidence="1" id="KW-0378">Hydrolase</keyword>
<keyword evidence="2" id="KW-1185">Reference proteome</keyword>
<evidence type="ECO:0000313" key="2">
    <source>
        <dbReference type="Proteomes" id="UP000265520"/>
    </source>
</evidence>
<protein>
    <submittedName>
        <fullName evidence="1">ATP-dependent RNA helicase DDX11-like</fullName>
    </submittedName>
</protein>
<name>A0A392RPR2_9FABA</name>
<dbReference type="EMBL" id="LXQA010252988">
    <property type="protein sequence ID" value="MCI38197.1"/>
    <property type="molecule type" value="Genomic_DNA"/>
</dbReference>
<keyword evidence="1" id="KW-0547">Nucleotide-binding</keyword>